<dbReference type="InterPro" id="IPR024983">
    <property type="entry name" value="CHAT_dom"/>
</dbReference>
<sequence length="413" mass="45166">MWRRRAMATDIVAIVTGAAAEADEPRTGQETVVQSEQVPADVVTTEPQALPAFTVDPGPRWRETTALLQVIPTKNGFKVRGTGGDAPLRAGGRHYGRPRLALGVLADGRHPLGLGVLDVDAAMIEWSRDHYELGQWINGLRARWGDDELQLVIWDDTGFEIPWEMLYLDADPDGGPAEGWLGALVCVSRWTTIRRDGRRPFSDEPKECSGEVAVYLDQDMRGDFAALSPYADEPYDDVHDFLDLLRGQGAGSACLAMVYMACHGTLGDDFSRWRLGGLRWRDLQRPPLAALRRAPSLVFLNACHSGRLVEEAHLGDGVLRGFAAIFLREGAEAVIGTVAEIDTEVASHVAGVIVEELAAGGGKPIAAALRDMRARAVPADPHDAEQLVAFVYRCMYVYYGNPRTSLRLEARQG</sequence>
<proteinExistence type="predicted"/>
<reference evidence="2" key="1">
    <citation type="submission" date="2016-04" db="EMBL/GenBank/DDBJ databases">
        <authorList>
            <person name="Evans L.H."/>
            <person name="Alamgir A."/>
            <person name="Owens N."/>
            <person name="Weber N.D."/>
            <person name="Virtaneva K."/>
            <person name="Barbian K."/>
            <person name="Babar A."/>
            <person name="Rosenke K."/>
        </authorList>
    </citation>
    <scope>NUCLEOTIDE SEQUENCE</scope>
    <source>
        <strain evidence="2">Nono1</strain>
    </source>
</reference>
<feature type="domain" description="CHAT" evidence="1">
    <location>
        <begin position="256"/>
        <end position="381"/>
    </location>
</feature>
<organism evidence="2">
    <name type="scientific">Nonomuraea gerenzanensis</name>
    <dbReference type="NCBI Taxonomy" id="93944"/>
    <lineage>
        <taxon>Bacteria</taxon>
        <taxon>Bacillati</taxon>
        <taxon>Actinomycetota</taxon>
        <taxon>Actinomycetes</taxon>
        <taxon>Streptosporangiales</taxon>
        <taxon>Streptosporangiaceae</taxon>
        <taxon>Nonomuraea</taxon>
    </lineage>
</organism>
<gene>
    <name evidence="2" type="ORF">BN4615_P5315</name>
</gene>
<dbReference type="Pfam" id="PF12770">
    <property type="entry name" value="CHAT"/>
    <property type="match status" value="1"/>
</dbReference>
<evidence type="ECO:0000313" key="2">
    <source>
        <dbReference type="EMBL" id="SBO95799.1"/>
    </source>
</evidence>
<name>A0A1M4EA42_9ACTN</name>
<protein>
    <recommendedName>
        <fullName evidence="1">CHAT domain-containing protein</fullName>
    </recommendedName>
</protein>
<dbReference type="EMBL" id="LT559118">
    <property type="protein sequence ID" value="SBO95799.1"/>
    <property type="molecule type" value="Genomic_DNA"/>
</dbReference>
<evidence type="ECO:0000259" key="1">
    <source>
        <dbReference type="Pfam" id="PF12770"/>
    </source>
</evidence>
<accession>A0A1M4EA42</accession>
<dbReference type="AlphaFoldDB" id="A0A1M4EA42"/>